<proteinExistence type="predicted"/>
<accession>A0A642UGE5</accession>
<evidence type="ECO:0000313" key="3">
    <source>
        <dbReference type="EMBL" id="KAA8896609.1"/>
    </source>
</evidence>
<dbReference type="VEuPathDB" id="FungiDB:DIURU_005621"/>
<dbReference type="Proteomes" id="UP000449547">
    <property type="component" value="Unassembled WGS sequence"/>
</dbReference>
<dbReference type="GeneID" id="54784272"/>
<dbReference type="OrthoDB" id="5069333at2759"/>
<evidence type="ECO:0000256" key="2">
    <source>
        <dbReference type="ARBA" id="ARBA00023242"/>
    </source>
</evidence>
<dbReference type="AlphaFoldDB" id="A0A642UGE5"/>
<dbReference type="InterPro" id="IPR021858">
    <property type="entry name" value="Fun_TF"/>
</dbReference>
<comment type="subcellular location">
    <subcellularLocation>
        <location evidence="1">Nucleus</location>
    </subcellularLocation>
</comment>
<comment type="caution">
    <text evidence="3">The sequence shown here is derived from an EMBL/GenBank/DDBJ whole genome shotgun (WGS) entry which is preliminary data.</text>
</comment>
<reference evidence="3 4" key="1">
    <citation type="submission" date="2019-07" db="EMBL/GenBank/DDBJ databases">
        <title>Genome assembly of two rare yeast pathogens: Diutina rugosa and Trichomonascus ciferrii.</title>
        <authorList>
            <person name="Mixao V."/>
            <person name="Saus E."/>
            <person name="Hansen A."/>
            <person name="Lass-Flor C."/>
            <person name="Gabaldon T."/>
        </authorList>
    </citation>
    <scope>NUCLEOTIDE SEQUENCE [LARGE SCALE GENOMIC DNA]</scope>
    <source>
        <strain evidence="3 4">CBS 613</strain>
    </source>
</reference>
<dbReference type="Pfam" id="PF11951">
    <property type="entry name" value="Fungal_trans_2"/>
    <property type="match status" value="1"/>
</dbReference>
<keyword evidence="2" id="KW-0539">Nucleus</keyword>
<organism evidence="3 4">
    <name type="scientific">Diutina rugosa</name>
    <name type="common">Yeast</name>
    <name type="synonym">Candida rugosa</name>
    <dbReference type="NCBI Taxonomy" id="5481"/>
    <lineage>
        <taxon>Eukaryota</taxon>
        <taxon>Fungi</taxon>
        <taxon>Dikarya</taxon>
        <taxon>Ascomycota</taxon>
        <taxon>Saccharomycotina</taxon>
        <taxon>Pichiomycetes</taxon>
        <taxon>Debaryomycetaceae</taxon>
        <taxon>Diutina</taxon>
    </lineage>
</organism>
<dbReference type="PANTHER" id="PTHR37534:SF46">
    <property type="entry name" value="ZN(II)2CYS6 TRANSCRIPTION FACTOR (EUROFUNG)"/>
    <property type="match status" value="1"/>
</dbReference>
<name>A0A642UGE5_DIURU</name>
<sequence>MVPRFVITGSDDSQLRAITQLALQSTLLFTAIVAVAASDVASAQGAQNAFNLGANRRRYAAVASTLHSQTSTMLPEIIKQYQDQAVAPHQWDDVVATHIVLALGDIGSGRPAQWLAHIHDARSLLLQPAITTNPTLMGRFLIEVFVNHEVASVSAWEPPKRRASSVNFSVSDSLINDMGHHLNPGISAVFGTSARLLSLIHQTTRLARQYEAMVQRSNPSDNDYGWVSNERHAIEAQLVQLYQYPTTDMGAQALSQVFEAKRLAAIVYLFARVDVEYFNLRHDIPAEIAPPESPKVYADKFRQVKQVSCAVLDIVAQISEPTPALIWPLFVIGVVSADSDDLRWGILYQLDRIGGSRHSAQVERVIHILERVWNETDLDAGSGRWSEILVGKGPPPSLT</sequence>
<keyword evidence="4" id="KW-1185">Reference proteome</keyword>
<dbReference type="EMBL" id="SWFT01000163">
    <property type="protein sequence ID" value="KAA8896609.1"/>
    <property type="molecule type" value="Genomic_DNA"/>
</dbReference>
<dbReference type="PANTHER" id="PTHR37534">
    <property type="entry name" value="TRANSCRIPTIONAL ACTIVATOR PROTEIN UGA3"/>
    <property type="match status" value="1"/>
</dbReference>
<gene>
    <name evidence="3" type="ORF">DIURU_005621</name>
</gene>
<evidence type="ECO:0000256" key="1">
    <source>
        <dbReference type="ARBA" id="ARBA00004123"/>
    </source>
</evidence>
<dbReference type="GO" id="GO:0005634">
    <property type="term" value="C:nucleus"/>
    <property type="evidence" value="ECO:0007669"/>
    <property type="project" value="UniProtKB-SubCell"/>
</dbReference>
<protein>
    <submittedName>
        <fullName evidence="3">Uncharacterized protein</fullName>
    </submittedName>
</protein>
<dbReference type="RefSeq" id="XP_034009469.1">
    <property type="nucleotide sequence ID" value="XM_034158624.1"/>
</dbReference>
<evidence type="ECO:0000313" key="4">
    <source>
        <dbReference type="Proteomes" id="UP000449547"/>
    </source>
</evidence>